<dbReference type="AlphaFoldDB" id="A0A1I1AN63"/>
<keyword evidence="2" id="KW-1185">Reference proteome</keyword>
<evidence type="ECO:0000313" key="2">
    <source>
        <dbReference type="Proteomes" id="UP000198838"/>
    </source>
</evidence>
<evidence type="ECO:0000313" key="1">
    <source>
        <dbReference type="EMBL" id="SFB39464.1"/>
    </source>
</evidence>
<dbReference type="Proteomes" id="UP000198838">
    <property type="component" value="Unassembled WGS sequence"/>
</dbReference>
<gene>
    <name evidence="1" type="ORF">SAMN05216249_1346</name>
</gene>
<reference evidence="1 2" key="1">
    <citation type="submission" date="2016-10" db="EMBL/GenBank/DDBJ databases">
        <authorList>
            <person name="de Groot N.N."/>
        </authorList>
    </citation>
    <scope>NUCLEOTIDE SEQUENCE [LARGE SCALE GENOMIC DNA]</scope>
    <source>
        <strain evidence="1 2">DSM 5522</strain>
    </source>
</reference>
<proteinExistence type="predicted"/>
<organism evidence="1 2">
    <name type="scientific">Acetitomaculum ruminis DSM 5522</name>
    <dbReference type="NCBI Taxonomy" id="1120918"/>
    <lineage>
        <taxon>Bacteria</taxon>
        <taxon>Bacillati</taxon>
        <taxon>Bacillota</taxon>
        <taxon>Clostridia</taxon>
        <taxon>Lachnospirales</taxon>
        <taxon>Lachnospiraceae</taxon>
        <taxon>Acetitomaculum</taxon>
    </lineage>
</organism>
<accession>A0A1I1AN63</accession>
<dbReference type="EMBL" id="FOJY01000034">
    <property type="protein sequence ID" value="SFB39464.1"/>
    <property type="molecule type" value="Genomic_DNA"/>
</dbReference>
<sequence length="45" mass="4896">MATQKSYDLEYKIQAVKLPGEIGINKTAKELGIAASTVKWLENGS</sequence>
<protein>
    <submittedName>
        <fullName evidence="1">Transposase</fullName>
    </submittedName>
</protein>
<name>A0A1I1AN63_9FIRM</name>
<dbReference type="RefSeq" id="WP_177205724.1">
    <property type="nucleotide sequence ID" value="NZ_FOJY01000034.1"/>
</dbReference>